<accession>A0A4C1XGL9</accession>
<comment type="caution">
    <text evidence="1">The sequence shown here is derived from an EMBL/GenBank/DDBJ whole genome shotgun (WGS) entry which is preliminary data.</text>
</comment>
<sequence length="137" mass="16461">MGHKSDLIWSIVVASGLRRRNLKFFNFEHFCIVSDPVATNRFDPLVLRKNVLPLCMLYRVYYGECSEKLVNHILAADFRHRFPWRKYHQNYFDDWHSASVRFMLSFCHTWWGLKRLNISGIANELRQRVFKKRAHSS</sequence>
<dbReference type="OrthoDB" id="7480422at2759"/>
<gene>
    <name evidence="1" type="ORF">EVAR_50047_1</name>
</gene>
<dbReference type="Proteomes" id="UP000299102">
    <property type="component" value="Unassembled WGS sequence"/>
</dbReference>
<dbReference type="AlphaFoldDB" id="A0A4C1XGL9"/>
<name>A0A4C1XGL9_EUMVA</name>
<evidence type="ECO:0000313" key="1">
    <source>
        <dbReference type="EMBL" id="GBP63091.1"/>
    </source>
</evidence>
<organism evidence="1 2">
    <name type="scientific">Eumeta variegata</name>
    <name type="common">Bagworm moth</name>
    <name type="synonym">Eumeta japonica</name>
    <dbReference type="NCBI Taxonomy" id="151549"/>
    <lineage>
        <taxon>Eukaryota</taxon>
        <taxon>Metazoa</taxon>
        <taxon>Ecdysozoa</taxon>
        <taxon>Arthropoda</taxon>
        <taxon>Hexapoda</taxon>
        <taxon>Insecta</taxon>
        <taxon>Pterygota</taxon>
        <taxon>Neoptera</taxon>
        <taxon>Endopterygota</taxon>
        <taxon>Lepidoptera</taxon>
        <taxon>Glossata</taxon>
        <taxon>Ditrysia</taxon>
        <taxon>Tineoidea</taxon>
        <taxon>Psychidae</taxon>
        <taxon>Oiketicinae</taxon>
        <taxon>Eumeta</taxon>
    </lineage>
</organism>
<evidence type="ECO:0000313" key="2">
    <source>
        <dbReference type="Proteomes" id="UP000299102"/>
    </source>
</evidence>
<keyword evidence="2" id="KW-1185">Reference proteome</keyword>
<protein>
    <submittedName>
        <fullName evidence="1">Uncharacterized protein</fullName>
    </submittedName>
</protein>
<proteinExistence type="predicted"/>
<dbReference type="EMBL" id="BGZK01000858">
    <property type="protein sequence ID" value="GBP63091.1"/>
    <property type="molecule type" value="Genomic_DNA"/>
</dbReference>
<reference evidence="1 2" key="1">
    <citation type="journal article" date="2019" name="Commun. Biol.">
        <title>The bagworm genome reveals a unique fibroin gene that provides high tensile strength.</title>
        <authorList>
            <person name="Kono N."/>
            <person name="Nakamura H."/>
            <person name="Ohtoshi R."/>
            <person name="Tomita M."/>
            <person name="Numata K."/>
            <person name="Arakawa K."/>
        </authorList>
    </citation>
    <scope>NUCLEOTIDE SEQUENCE [LARGE SCALE GENOMIC DNA]</scope>
</reference>